<keyword evidence="9" id="KW-0175">Coiled coil</keyword>
<dbReference type="InterPro" id="IPR036097">
    <property type="entry name" value="HisK_dim/P_sf"/>
</dbReference>
<reference evidence="11" key="1">
    <citation type="submission" date="2020-09" db="EMBL/GenBank/DDBJ databases">
        <title>A novel bacterium of genus Hazenella, isolated from South China Sea.</title>
        <authorList>
            <person name="Huang H."/>
            <person name="Mo K."/>
            <person name="Hu Y."/>
        </authorList>
    </citation>
    <scope>NUCLEOTIDE SEQUENCE</scope>
    <source>
        <strain evidence="11">IB182357</strain>
    </source>
</reference>
<dbReference type="Gene3D" id="1.10.287.130">
    <property type="match status" value="1"/>
</dbReference>
<dbReference type="GO" id="GO:0005524">
    <property type="term" value="F:ATP binding"/>
    <property type="evidence" value="ECO:0007669"/>
    <property type="project" value="UniProtKB-KW"/>
</dbReference>
<dbReference type="Pfam" id="PF00512">
    <property type="entry name" value="HisKA"/>
    <property type="match status" value="1"/>
</dbReference>
<proteinExistence type="predicted"/>
<feature type="coiled-coil region" evidence="9">
    <location>
        <begin position="59"/>
        <end position="86"/>
    </location>
</feature>
<keyword evidence="5" id="KW-0547">Nucleotide-binding</keyword>
<dbReference type="EMBL" id="JACXAH010000005">
    <property type="protein sequence ID" value="MBD1371676.1"/>
    <property type="molecule type" value="Genomic_DNA"/>
</dbReference>
<organism evidence="11 12">
    <name type="scientific">Polycladospora coralii</name>
    <dbReference type="NCBI Taxonomy" id="2771432"/>
    <lineage>
        <taxon>Bacteria</taxon>
        <taxon>Bacillati</taxon>
        <taxon>Bacillota</taxon>
        <taxon>Bacilli</taxon>
        <taxon>Bacillales</taxon>
        <taxon>Thermoactinomycetaceae</taxon>
        <taxon>Polycladospora</taxon>
    </lineage>
</organism>
<evidence type="ECO:0000313" key="12">
    <source>
        <dbReference type="Proteomes" id="UP000661691"/>
    </source>
</evidence>
<dbReference type="AlphaFoldDB" id="A0A926N7U7"/>
<dbReference type="InterPro" id="IPR036890">
    <property type="entry name" value="HATPase_C_sf"/>
</dbReference>
<evidence type="ECO:0000256" key="5">
    <source>
        <dbReference type="ARBA" id="ARBA00022741"/>
    </source>
</evidence>
<dbReference type="InterPro" id="IPR003661">
    <property type="entry name" value="HisK_dim/P_dom"/>
</dbReference>
<evidence type="ECO:0000256" key="8">
    <source>
        <dbReference type="ARBA" id="ARBA00023012"/>
    </source>
</evidence>
<protein>
    <recommendedName>
        <fullName evidence="3">histidine kinase</fullName>
        <ecNumber evidence="3">2.7.13.3</ecNumber>
    </recommendedName>
</protein>
<comment type="subcellular location">
    <subcellularLocation>
        <location evidence="2">Membrane</location>
    </subcellularLocation>
</comment>
<keyword evidence="4" id="KW-0808">Transferase</keyword>
<dbReference type="InterPro" id="IPR050351">
    <property type="entry name" value="BphY/WalK/GraS-like"/>
</dbReference>
<dbReference type="SMART" id="SM00387">
    <property type="entry name" value="HATPase_c"/>
    <property type="match status" value="1"/>
</dbReference>
<dbReference type="GO" id="GO:0000155">
    <property type="term" value="F:phosphorelay sensor kinase activity"/>
    <property type="evidence" value="ECO:0007669"/>
    <property type="project" value="InterPro"/>
</dbReference>
<keyword evidence="7" id="KW-0067">ATP-binding</keyword>
<dbReference type="GO" id="GO:0030295">
    <property type="term" value="F:protein kinase activator activity"/>
    <property type="evidence" value="ECO:0007669"/>
    <property type="project" value="TreeGrafter"/>
</dbReference>
<dbReference type="InterPro" id="IPR003594">
    <property type="entry name" value="HATPase_dom"/>
</dbReference>
<evidence type="ECO:0000256" key="6">
    <source>
        <dbReference type="ARBA" id="ARBA00022777"/>
    </source>
</evidence>
<dbReference type="GO" id="GO:0000156">
    <property type="term" value="F:phosphorelay response regulator activity"/>
    <property type="evidence" value="ECO:0007669"/>
    <property type="project" value="TreeGrafter"/>
</dbReference>
<sequence length="244" mass="28003">MEKLTTRLQIAEQEREQLEKYRQGWVAGISHDLKTPLAYIKGYATMMSVDTYQWSKEEIAEFNKLIEQKANEIENLITDIRFYLNNEEVTMPLRLESVNVIEMIQDVIQSLSNRPSTISNQISFTSNYPRIQIKVDAHYLKRVLQNLIKNAIVHNTYQTSIKVSVEKLNQQIHILIEDDGRGIDEYIMNELNASKYPLSYPIPTNRRSGIGLLIAKQLMIVLGGSFNIESTKGKGTKISITLPN</sequence>
<gene>
    <name evidence="11" type="ORF">IC620_04800</name>
</gene>
<evidence type="ECO:0000256" key="2">
    <source>
        <dbReference type="ARBA" id="ARBA00004370"/>
    </source>
</evidence>
<dbReference type="SUPFAM" id="SSF47384">
    <property type="entry name" value="Homodimeric domain of signal transducing histidine kinase"/>
    <property type="match status" value="1"/>
</dbReference>
<accession>A0A926N7U7</accession>
<dbReference type="PANTHER" id="PTHR42878:SF7">
    <property type="entry name" value="SENSOR HISTIDINE KINASE GLRK"/>
    <property type="match status" value="1"/>
</dbReference>
<dbReference type="RefSeq" id="WP_191138324.1">
    <property type="nucleotide sequence ID" value="NZ_JACXAG020000001.1"/>
</dbReference>
<evidence type="ECO:0000256" key="9">
    <source>
        <dbReference type="SAM" id="Coils"/>
    </source>
</evidence>
<keyword evidence="6 11" id="KW-0418">Kinase</keyword>
<dbReference type="CDD" id="cd00082">
    <property type="entry name" value="HisKA"/>
    <property type="match status" value="1"/>
</dbReference>
<dbReference type="CDD" id="cd00075">
    <property type="entry name" value="HATPase"/>
    <property type="match status" value="1"/>
</dbReference>
<evidence type="ECO:0000256" key="1">
    <source>
        <dbReference type="ARBA" id="ARBA00000085"/>
    </source>
</evidence>
<dbReference type="PROSITE" id="PS50109">
    <property type="entry name" value="HIS_KIN"/>
    <property type="match status" value="1"/>
</dbReference>
<comment type="caution">
    <text evidence="11">The sequence shown here is derived from an EMBL/GenBank/DDBJ whole genome shotgun (WGS) entry which is preliminary data.</text>
</comment>
<keyword evidence="12" id="KW-1185">Reference proteome</keyword>
<name>A0A926N7U7_9BACL</name>
<evidence type="ECO:0000256" key="3">
    <source>
        <dbReference type="ARBA" id="ARBA00012438"/>
    </source>
</evidence>
<evidence type="ECO:0000256" key="4">
    <source>
        <dbReference type="ARBA" id="ARBA00022679"/>
    </source>
</evidence>
<evidence type="ECO:0000259" key="10">
    <source>
        <dbReference type="PROSITE" id="PS50109"/>
    </source>
</evidence>
<dbReference type="SUPFAM" id="SSF55874">
    <property type="entry name" value="ATPase domain of HSP90 chaperone/DNA topoisomerase II/histidine kinase"/>
    <property type="match status" value="1"/>
</dbReference>
<dbReference type="Pfam" id="PF02518">
    <property type="entry name" value="HATPase_c"/>
    <property type="match status" value="1"/>
</dbReference>
<evidence type="ECO:0000313" key="11">
    <source>
        <dbReference type="EMBL" id="MBD1371676.1"/>
    </source>
</evidence>
<dbReference type="PANTHER" id="PTHR42878">
    <property type="entry name" value="TWO-COMPONENT HISTIDINE KINASE"/>
    <property type="match status" value="1"/>
</dbReference>
<dbReference type="EC" id="2.7.13.3" evidence="3"/>
<feature type="domain" description="Histidine kinase" evidence="10">
    <location>
        <begin position="28"/>
        <end position="244"/>
    </location>
</feature>
<dbReference type="GO" id="GO:0007234">
    <property type="term" value="P:osmosensory signaling via phosphorelay pathway"/>
    <property type="evidence" value="ECO:0007669"/>
    <property type="project" value="TreeGrafter"/>
</dbReference>
<dbReference type="SMART" id="SM00388">
    <property type="entry name" value="HisKA"/>
    <property type="match status" value="1"/>
</dbReference>
<dbReference type="Gene3D" id="3.30.565.10">
    <property type="entry name" value="Histidine kinase-like ATPase, C-terminal domain"/>
    <property type="match status" value="1"/>
</dbReference>
<comment type="catalytic activity">
    <reaction evidence="1">
        <text>ATP + protein L-histidine = ADP + protein N-phospho-L-histidine.</text>
        <dbReference type="EC" id="2.7.13.3"/>
    </reaction>
</comment>
<evidence type="ECO:0000256" key="7">
    <source>
        <dbReference type="ARBA" id="ARBA00022840"/>
    </source>
</evidence>
<dbReference type="InterPro" id="IPR005467">
    <property type="entry name" value="His_kinase_dom"/>
</dbReference>
<keyword evidence="8" id="KW-0902">Two-component regulatory system</keyword>
<dbReference type="Proteomes" id="UP000661691">
    <property type="component" value="Unassembled WGS sequence"/>
</dbReference>